<dbReference type="STRING" id="1893.SAMN02787144_101521"/>
<dbReference type="GO" id="GO:0008168">
    <property type="term" value="F:methyltransferase activity"/>
    <property type="evidence" value="ECO:0007669"/>
    <property type="project" value="UniProtKB-KW"/>
</dbReference>
<reference evidence="1 2" key="1">
    <citation type="submission" date="2016-11" db="EMBL/GenBank/DDBJ databases">
        <authorList>
            <person name="Jaros S."/>
            <person name="Januszkiewicz K."/>
            <person name="Wedrychowicz H."/>
        </authorList>
    </citation>
    <scope>NUCLEOTIDE SEQUENCE [LARGE SCALE GENOMIC DNA]</scope>
    <source>
        <strain evidence="1 2">OK807</strain>
    </source>
</reference>
<keyword evidence="1" id="KW-0489">Methyltransferase</keyword>
<dbReference type="InterPro" id="IPR006764">
    <property type="entry name" value="SAM_dep_MeTrfase_SAV2177_type"/>
</dbReference>
<organism evidence="1 2">
    <name type="scientific">Streptomyces atratus</name>
    <dbReference type="NCBI Taxonomy" id="1893"/>
    <lineage>
        <taxon>Bacteria</taxon>
        <taxon>Bacillati</taxon>
        <taxon>Actinomycetota</taxon>
        <taxon>Actinomycetes</taxon>
        <taxon>Kitasatosporales</taxon>
        <taxon>Streptomycetaceae</taxon>
        <taxon>Streptomyces</taxon>
    </lineage>
</organism>
<dbReference type="InterPro" id="IPR029063">
    <property type="entry name" value="SAM-dependent_MTases_sf"/>
</dbReference>
<evidence type="ECO:0000313" key="1">
    <source>
        <dbReference type="EMBL" id="SFY24878.1"/>
    </source>
</evidence>
<gene>
    <name evidence="1" type="ORF">SAMN02787144_101521</name>
</gene>
<dbReference type="Pfam" id="PF04672">
    <property type="entry name" value="Methyltransf_19"/>
    <property type="match status" value="1"/>
</dbReference>
<dbReference type="AlphaFoldDB" id="A0A1K2DPQ7"/>
<keyword evidence="1" id="KW-0808">Transferase</keyword>
<dbReference type="Proteomes" id="UP000181909">
    <property type="component" value="Unassembled WGS sequence"/>
</dbReference>
<dbReference type="Gene3D" id="3.40.50.150">
    <property type="entry name" value="Vaccinia Virus protein VP39"/>
    <property type="match status" value="1"/>
</dbReference>
<proteinExistence type="predicted"/>
<name>A0A1K2DPQ7_STRAR</name>
<accession>A0A1K2DPQ7</accession>
<dbReference type="GO" id="GO:0032259">
    <property type="term" value="P:methylation"/>
    <property type="evidence" value="ECO:0007669"/>
    <property type="project" value="UniProtKB-KW"/>
</dbReference>
<protein>
    <submittedName>
        <fullName evidence="1">S-adenosyl methyltransferase</fullName>
    </submittedName>
</protein>
<sequence length="88" mass="9623">MTDPRTTPVPDDRVRSDVAHNARVWNHWLGGTDNYPVDRAVGDRVTVLYTFTVDGPGQPLPYTGLVAFYTVAELSSPPKRIGIAVLTA</sequence>
<dbReference type="EMBL" id="FPJO01000015">
    <property type="protein sequence ID" value="SFY24878.1"/>
    <property type="molecule type" value="Genomic_DNA"/>
</dbReference>
<evidence type="ECO:0000313" key="2">
    <source>
        <dbReference type="Proteomes" id="UP000181909"/>
    </source>
</evidence>